<feature type="transmembrane region" description="Helical" evidence="6">
    <location>
        <begin position="359"/>
        <end position="382"/>
    </location>
</feature>
<dbReference type="GO" id="GO:0015179">
    <property type="term" value="F:L-amino acid transmembrane transporter activity"/>
    <property type="evidence" value="ECO:0007669"/>
    <property type="project" value="TreeGrafter"/>
</dbReference>
<dbReference type="GeneID" id="87812975"/>
<comment type="similarity">
    <text evidence="2">Belongs to the amino acid/polyamine transporter 2 family.</text>
</comment>
<evidence type="ECO:0000256" key="3">
    <source>
        <dbReference type="ARBA" id="ARBA00022692"/>
    </source>
</evidence>
<keyword evidence="3 6" id="KW-0812">Transmembrane</keyword>
<dbReference type="PANTHER" id="PTHR22950">
    <property type="entry name" value="AMINO ACID TRANSPORTER"/>
    <property type="match status" value="1"/>
</dbReference>
<comment type="subcellular location">
    <subcellularLocation>
        <location evidence="1">Membrane</location>
        <topology evidence="1">Multi-pass membrane protein</topology>
    </subcellularLocation>
</comment>
<feature type="transmembrane region" description="Helical" evidence="6">
    <location>
        <begin position="240"/>
        <end position="264"/>
    </location>
</feature>
<dbReference type="RefSeq" id="XP_062632359.1">
    <property type="nucleotide sequence ID" value="XM_062776375.1"/>
</dbReference>
<keyword evidence="9" id="KW-1185">Reference proteome</keyword>
<organism evidence="8 9">
    <name type="scientific">Vanrija pseudolonga</name>
    <dbReference type="NCBI Taxonomy" id="143232"/>
    <lineage>
        <taxon>Eukaryota</taxon>
        <taxon>Fungi</taxon>
        <taxon>Dikarya</taxon>
        <taxon>Basidiomycota</taxon>
        <taxon>Agaricomycotina</taxon>
        <taxon>Tremellomycetes</taxon>
        <taxon>Trichosporonales</taxon>
        <taxon>Trichosporonaceae</taxon>
        <taxon>Vanrija</taxon>
    </lineage>
</organism>
<feature type="transmembrane region" description="Helical" evidence="6">
    <location>
        <begin position="285"/>
        <end position="303"/>
    </location>
</feature>
<keyword evidence="4 6" id="KW-1133">Transmembrane helix</keyword>
<dbReference type="Pfam" id="PF01490">
    <property type="entry name" value="Aa_trans"/>
    <property type="match status" value="1"/>
</dbReference>
<reference evidence="8" key="1">
    <citation type="submission" date="2023-10" db="EMBL/GenBank/DDBJ databases">
        <authorList>
            <person name="Noh H."/>
        </authorList>
    </citation>
    <scope>NUCLEOTIDE SEQUENCE</scope>
    <source>
        <strain evidence="8">DUCC4014</strain>
    </source>
</reference>
<dbReference type="Proteomes" id="UP000827549">
    <property type="component" value="Chromosome 7"/>
</dbReference>
<dbReference type="EMBL" id="CP086720">
    <property type="protein sequence ID" value="WOO86333.1"/>
    <property type="molecule type" value="Genomic_DNA"/>
</dbReference>
<feature type="transmembrane region" description="Helical" evidence="6">
    <location>
        <begin position="136"/>
        <end position="157"/>
    </location>
</feature>
<evidence type="ECO:0000256" key="1">
    <source>
        <dbReference type="ARBA" id="ARBA00004141"/>
    </source>
</evidence>
<protein>
    <submittedName>
        <fullName evidence="8">N amino acid transport system protein</fullName>
    </submittedName>
</protein>
<evidence type="ECO:0000259" key="7">
    <source>
        <dbReference type="Pfam" id="PF01490"/>
    </source>
</evidence>
<sequence>MTDIKTKDDKSHLVNVSLVYAEHDEPEIAGKDAPAVVTDAVFGEIDSKGPNYRNVGWIGSAIIMIKATIGIGVLGIPFCFQVLGMVPGIICLIAVEVVVTWANWSLGQFKLKHPEVYSMADAAGVMFGRTGYWAMWFMWTISMISASGFCMVSLSVAFNAVSVHAACTSVFVAVSAVVAILCASIRTLGHITWIGWAGVLSIMVSILTLTIAVGVQERPALAPQEGPWDKNVLVVGHPPFGTGVVMVSSFLLSVAATPTFLGILCEMRDHRMYNRAMYISQASTSIVYIDIGSVVYHFCGQYVSSPALGSAGPLLKRICYGLAIPGLVATVTIYLHVVAKMVFVLLLRGSKLLTSNSAVHWGIWLSCTTGCGLIGFILAQSIPVFPQYMGLNGSFFPPWTSLIPCACMWLHDNWRGKPRERTLGVKLHATFAVVVLLCGLFLCGAGTYGAINDIVASSKGQAWSCKDNSGSVSD</sequence>
<proteinExistence type="inferred from homology"/>
<feature type="transmembrane region" description="Helical" evidence="6">
    <location>
        <begin position="323"/>
        <end position="347"/>
    </location>
</feature>
<keyword evidence="5 6" id="KW-0472">Membrane</keyword>
<feature type="transmembrane region" description="Helical" evidence="6">
    <location>
        <begin position="193"/>
        <end position="215"/>
    </location>
</feature>
<dbReference type="PANTHER" id="PTHR22950:SF683">
    <property type="entry name" value="AMINO ACID TRANSPORTER (EUROFUNG)"/>
    <property type="match status" value="1"/>
</dbReference>
<dbReference type="GO" id="GO:0016020">
    <property type="term" value="C:membrane"/>
    <property type="evidence" value="ECO:0007669"/>
    <property type="project" value="UniProtKB-SubCell"/>
</dbReference>
<evidence type="ECO:0000313" key="8">
    <source>
        <dbReference type="EMBL" id="WOO86333.1"/>
    </source>
</evidence>
<accession>A0AAF0YMN4</accession>
<evidence type="ECO:0000313" key="9">
    <source>
        <dbReference type="Proteomes" id="UP000827549"/>
    </source>
</evidence>
<evidence type="ECO:0000256" key="2">
    <source>
        <dbReference type="ARBA" id="ARBA00008066"/>
    </source>
</evidence>
<feature type="transmembrane region" description="Helical" evidence="6">
    <location>
        <begin position="55"/>
        <end position="76"/>
    </location>
</feature>
<evidence type="ECO:0000256" key="5">
    <source>
        <dbReference type="ARBA" id="ARBA00023136"/>
    </source>
</evidence>
<feature type="transmembrane region" description="Helical" evidence="6">
    <location>
        <begin position="82"/>
        <end position="104"/>
    </location>
</feature>
<name>A0AAF0YMN4_9TREE</name>
<gene>
    <name evidence="8" type="primary">mtr_31</name>
    <name evidence="8" type="ORF">LOC62_07G009814</name>
</gene>
<evidence type="ECO:0000256" key="6">
    <source>
        <dbReference type="SAM" id="Phobius"/>
    </source>
</evidence>
<evidence type="ECO:0000256" key="4">
    <source>
        <dbReference type="ARBA" id="ARBA00022989"/>
    </source>
</evidence>
<feature type="transmembrane region" description="Helical" evidence="6">
    <location>
        <begin position="163"/>
        <end position="181"/>
    </location>
</feature>
<feature type="transmembrane region" description="Helical" evidence="6">
    <location>
        <begin position="431"/>
        <end position="451"/>
    </location>
</feature>
<dbReference type="InterPro" id="IPR013057">
    <property type="entry name" value="AA_transpt_TM"/>
</dbReference>
<feature type="domain" description="Amino acid transporter transmembrane" evidence="7">
    <location>
        <begin position="55"/>
        <end position="451"/>
    </location>
</feature>
<dbReference type="AlphaFoldDB" id="A0AAF0YMN4"/>